<accession>A0ABV1KN49</accession>
<comment type="caution">
    <text evidence="1">The sequence shown here is derived from an EMBL/GenBank/DDBJ whole genome shotgun (WGS) entry which is preliminary data.</text>
</comment>
<gene>
    <name evidence="1" type="ORF">QJS35_03680</name>
</gene>
<name>A0ABV1KN49_9BACL</name>
<dbReference type="RefSeq" id="WP_232184076.1">
    <property type="nucleotide sequence ID" value="NZ_JAIOAP010000002.1"/>
</dbReference>
<evidence type="ECO:0000313" key="1">
    <source>
        <dbReference type="EMBL" id="MEQ4481488.1"/>
    </source>
</evidence>
<dbReference type="PROSITE" id="PS51257">
    <property type="entry name" value="PROKAR_LIPOPROTEIN"/>
    <property type="match status" value="1"/>
</dbReference>
<sequence>MNSKKRKLMRIMTLSLLTLIIMSMTGCLYPEDQSPGSQVSAREAVLTVQDAVDRYKEQTGLLPIQNSEETVPLYEKYKVDFGKLKRMSFIAQVPSAAFENGGSYQFLIIDEETKPVVKLLDITVFQAVGDVQKKVDEYRRNHSNQNPAGNEIYPGFREVDFDKLVMSAPDIRSMYSHQSLNLLVNDSGQVLVDYGIDMATAVKKADAKPLQTADLRRVLIEASYFVPVRSPVYHWVNGEPQAVKAK</sequence>
<reference evidence="1 2" key="1">
    <citation type="journal article" date="2023" name="Genome Announc.">
        <title>Pan-Genome Analyses of the Genus Cohnella and Proposal of the Novel Species Cohnella silvisoli sp. nov., Isolated from Forest Soil.</title>
        <authorList>
            <person name="Wang C."/>
            <person name="Mao L."/>
            <person name="Bao G."/>
            <person name="Zhu H."/>
        </authorList>
    </citation>
    <scope>NUCLEOTIDE SEQUENCE [LARGE SCALE GENOMIC DNA]</scope>
    <source>
        <strain evidence="1 2">NL03-T5-1</strain>
    </source>
</reference>
<evidence type="ECO:0000313" key="2">
    <source>
        <dbReference type="Proteomes" id="UP001493487"/>
    </source>
</evidence>
<dbReference type="Proteomes" id="UP001493487">
    <property type="component" value="Unassembled WGS sequence"/>
</dbReference>
<proteinExistence type="predicted"/>
<protein>
    <recommendedName>
        <fullName evidence="3">DUF3939 domain-containing protein</fullName>
    </recommendedName>
</protein>
<keyword evidence="2" id="KW-1185">Reference proteome</keyword>
<organism evidence="1 2">
    <name type="scientific">Cohnella silvisoli</name>
    <dbReference type="NCBI Taxonomy" id="2873699"/>
    <lineage>
        <taxon>Bacteria</taxon>
        <taxon>Bacillati</taxon>
        <taxon>Bacillota</taxon>
        <taxon>Bacilli</taxon>
        <taxon>Bacillales</taxon>
        <taxon>Paenibacillaceae</taxon>
        <taxon>Cohnella</taxon>
    </lineage>
</organism>
<evidence type="ECO:0008006" key="3">
    <source>
        <dbReference type="Google" id="ProtNLM"/>
    </source>
</evidence>
<dbReference type="EMBL" id="JASKHM010000002">
    <property type="protein sequence ID" value="MEQ4481488.1"/>
    <property type="molecule type" value="Genomic_DNA"/>
</dbReference>